<dbReference type="Proteomes" id="UP001236014">
    <property type="component" value="Chromosome"/>
</dbReference>
<feature type="transmembrane region" description="Helical" evidence="1">
    <location>
        <begin position="116"/>
        <end position="136"/>
    </location>
</feature>
<keyword evidence="1" id="KW-1133">Transmembrane helix</keyword>
<reference evidence="2 3" key="1">
    <citation type="submission" date="2023-06" db="EMBL/GenBank/DDBJ databases">
        <authorList>
            <person name="Oyuntsetseg B."/>
            <person name="Kim S.B."/>
        </authorList>
    </citation>
    <scope>NUCLEOTIDE SEQUENCE [LARGE SCALE GENOMIC DNA]</scope>
    <source>
        <strain evidence="2 3">2-15</strain>
    </source>
</reference>
<dbReference type="KEGG" id="acab:QRX50_26220"/>
<gene>
    <name evidence="2" type="ORF">QRX50_26220</name>
</gene>
<evidence type="ECO:0000256" key="1">
    <source>
        <dbReference type="SAM" id="Phobius"/>
    </source>
</evidence>
<protein>
    <submittedName>
        <fullName evidence="2">Uncharacterized protein</fullName>
    </submittedName>
</protein>
<evidence type="ECO:0000313" key="2">
    <source>
        <dbReference type="EMBL" id="WIX75046.1"/>
    </source>
</evidence>
<proteinExistence type="predicted"/>
<feature type="transmembrane region" description="Helical" evidence="1">
    <location>
        <begin position="91"/>
        <end position="110"/>
    </location>
</feature>
<name>A0A9Y2I9A1_9PSEU</name>
<keyword evidence="3" id="KW-1185">Reference proteome</keyword>
<keyword evidence="1" id="KW-0812">Transmembrane</keyword>
<feature type="transmembrane region" description="Helical" evidence="1">
    <location>
        <begin position="63"/>
        <end position="84"/>
    </location>
</feature>
<dbReference type="EMBL" id="CP127294">
    <property type="protein sequence ID" value="WIX75046.1"/>
    <property type="molecule type" value="Genomic_DNA"/>
</dbReference>
<evidence type="ECO:0000313" key="3">
    <source>
        <dbReference type="Proteomes" id="UP001236014"/>
    </source>
</evidence>
<feature type="transmembrane region" description="Helical" evidence="1">
    <location>
        <begin position="12"/>
        <end position="35"/>
    </location>
</feature>
<sequence>MNEYDNRAPSTVLGAFWLYLVSTVVAIAGAVVLVADKQTIVDAIRTAGRGQLTDPQIQQAANVGLWVAVAVAVVIALIYLWLAFKLKAGRNWARITLTILTLLQIVSLVAGRGGTVLGYLSAGAAVVALVLAFLPPSNAYLSASRR</sequence>
<organism evidence="2 3">
    <name type="scientific">Amycolatopsis carbonis</name>
    <dbReference type="NCBI Taxonomy" id="715471"/>
    <lineage>
        <taxon>Bacteria</taxon>
        <taxon>Bacillati</taxon>
        <taxon>Actinomycetota</taxon>
        <taxon>Actinomycetes</taxon>
        <taxon>Pseudonocardiales</taxon>
        <taxon>Pseudonocardiaceae</taxon>
        <taxon>Amycolatopsis</taxon>
    </lineage>
</organism>
<keyword evidence="1" id="KW-0472">Membrane</keyword>
<accession>A0A9Y2I9A1</accession>
<dbReference type="AlphaFoldDB" id="A0A9Y2I9A1"/>
<dbReference type="RefSeq" id="WP_285965823.1">
    <property type="nucleotide sequence ID" value="NZ_CP127294.1"/>
</dbReference>